<evidence type="ECO:0000313" key="6">
    <source>
        <dbReference type="EMBL" id="QNN61671.1"/>
    </source>
</evidence>
<accession>A0A7G9RXE7</accession>
<reference evidence="4 7" key="1">
    <citation type="submission" date="2020-08" db="EMBL/GenBank/DDBJ databases">
        <title>Genome sequence of Erysipelothrix inopinata DSM 15511T.</title>
        <authorList>
            <person name="Hyun D.-W."/>
            <person name="Bae J.-W."/>
        </authorList>
    </citation>
    <scope>NUCLEOTIDE SEQUENCE [LARGE SCALE GENOMIC DNA]</scope>
    <source>
        <strain evidence="4 7">DSM 15511</strain>
    </source>
</reference>
<dbReference type="InterPro" id="IPR047951">
    <property type="entry name" value="Transpos_ISL3"/>
</dbReference>
<dbReference type="Pfam" id="PF01610">
    <property type="entry name" value="DDE_Tnp_ISL3"/>
    <property type="match status" value="1"/>
</dbReference>
<organism evidence="4 7">
    <name type="scientific">Erysipelothrix inopinata</name>
    <dbReference type="NCBI Taxonomy" id="225084"/>
    <lineage>
        <taxon>Bacteria</taxon>
        <taxon>Bacillati</taxon>
        <taxon>Bacillota</taxon>
        <taxon>Erysipelotrichia</taxon>
        <taxon>Erysipelotrichales</taxon>
        <taxon>Erysipelotrichaceae</taxon>
        <taxon>Erysipelothrix</taxon>
    </lineage>
</organism>
<dbReference type="KEGG" id="eio:H9L01_07025"/>
<proteinExistence type="predicted"/>
<evidence type="ECO:0000313" key="3">
    <source>
        <dbReference type="EMBL" id="QNN60263.1"/>
    </source>
</evidence>
<dbReference type="NCBIfam" id="NF033550">
    <property type="entry name" value="transpos_ISL3"/>
    <property type="match status" value="1"/>
</dbReference>
<dbReference type="PANTHER" id="PTHR33498">
    <property type="entry name" value="TRANSPOSASE FOR INSERTION SEQUENCE ELEMENT IS1557"/>
    <property type="match status" value="1"/>
</dbReference>
<dbReference type="PANTHER" id="PTHR33498:SF1">
    <property type="entry name" value="TRANSPOSASE FOR INSERTION SEQUENCE ELEMENT IS1557"/>
    <property type="match status" value="1"/>
</dbReference>
<dbReference type="KEGG" id="eio:H9L01_07775"/>
<name>A0A7G9RXE7_9FIRM</name>
<dbReference type="InterPro" id="IPR002560">
    <property type="entry name" value="Transposase_DDE"/>
</dbReference>
<sequence>MSNQNNTRILLNIKDKSIHFSDESVQQEVIKGVLSHVVYATHSPDHPDYCTKCGCINQDNSIIKNGTKSVTIKLPKCSNFTTYLKLKKQRYYCKMCSHTFISQTNLVDKNCSISKNTYHKVLLEIKTKRSVWDISKSNNISHTTINSWITNINSKFIQPHNSLPKNLSFDEFKSVKEVKGKMSFIFTDADTGKILDILTHRHIGFLKSYFFSFPLEVRKQVETVSMDMFKGYIDLVKSCFPNAKIITDRFHVVQLINRSFNSVRTQVMKENKQYYSKLKKYWKLLMMTQDDLDDKEYKHFKCFPHLMTEQQVVDELLRSSKELEECYWLMQRIRLSINNRQIDYFEDLISKNYKHLPKTIQTTINTFNYHKTSILNALTYEYSNGKLEGTNNLIKVIKRIAFGYRSFTNFRARVLLISNTMLPLQL</sequence>
<dbReference type="AlphaFoldDB" id="A0A7G9RXE7"/>
<evidence type="ECO:0000313" key="7">
    <source>
        <dbReference type="Proteomes" id="UP000515928"/>
    </source>
</evidence>
<evidence type="ECO:0000313" key="4">
    <source>
        <dbReference type="EMBL" id="QNN60272.1"/>
    </source>
</evidence>
<gene>
    <name evidence="6" type="ORF">H9L01_04765</name>
    <name evidence="2" type="ORF">H9L01_07025</name>
    <name evidence="3" type="ORF">H9L01_07775</name>
    <name evidence="4" type="ORF">H9L01_07825</name>
    <name evidence="5" type="ORF">H9L01_10315</name>
</gene>
<evidence type="ECO:0000313" key="2">
    <source>
        <dbReference type="EMBL" id="QNN60121.1"/>
    </source>
</evidence>
<dbReference type="EMBL" id="CP060715">
    <property type="protein sequence ID" value="QNN60741.1"/>
    <property type="molecule type" value="Genomic_DNA"/>
</dbReference>
<dbReference type="EMBL" id="CP060715">
    <property type="protein sequence ID" value="QNN60263.1"/>
    <property type="molecule type" value="Genomic_DNA"/>
</dbReference>
<dbReference type="KEGG" id="eio:H9L01_07825"/>
<dbReference type="EMBL" id="CP060715">
    <property type="protein sequence ID" value="QNN61671.1"/>
    <property type="molecule type" value="Genomic_DNA"/>
</dbReference>
<keyword evidence="7" id="KW-1185">Reference proteome</keyword>
<protein>
    <submittedName>
        <fullName evidence="4">ISL3 family transposase</fullName>
    </submittedName>
</protein>
<dbReference type="Proteomes" id="UP000515928">
    <property type="component" value="Chromosome"/>
</dbReference>
<dbReference type="EMBL" id="CP060715">
    <property type="protein sequence ID" value="QNN60272.1"/>
    <property type="molecule type" value="Genomic_DNA"/>
</dbReference>
<dbReference type="EMBL" id="CP060715">
    <property type="protein sequence ID" value="QNN60121.1"/>
    <property type="molecule type" value="Genomic_DNA"/>
</dbReference>
<dbReference type="KEGG" id="eio:H9L01_04765"/>
<dbReference type="KEGG" id="eio:H9L01_10315"/>
<evidence type="ECO:0000313" key="5">
    <source>
        <dbReference type="EMBL" id="QNN60741.1"/>
    </source>
</evidence>
<dbReference type="RefSeq" id="WP_187533253.1">
    <property type="nucleotide sequence ID" value="NZ_CBCSHU010000040.1"/>
</dbReference>
<evidence type="ECO:0000259" key="1">
    <source>
        <dbReference type="Pfam" id="PF01610"/>
    </source>
</evidence>
<feature type="domain" description="Transposase IS204/IS1001/IS1096/IS1165 DDE" evidence="1">
    <location>
        <begin position="167"/>
        <end position="414"/>
    </location>
</feature>